<evidence type="ECO:0000256" key="1">
    <source>
        <dbReference type="SAM" id="MobiDB-lite"/>
    </source>
</evidence>
<dbReference type="Proteomes" id="UP001299546">
    <property type="component" value="Unassembled WGS sequence"/>
</dbReference>
<feature type="region of interest" description="Disordered" evidence="1">
    <location>
        <begin position="126"/>
        <end position="167"/>
    </location>
</feature>
<proteinExistence type="predicted"/>
<dbReference type="RefSeq" id="WP_066732026.1">
    <property type="nucleotide sequence ID" value="NZ_JAJCIQ010000001.1"/>
</dbReference>
<keyword evidence="4" id="KW-1185">Reference proteome</keyword>
<gene>
    <name evidence="3" type="ORF">LIZ65_01645</name>
</gene>
<reference evidence="3 4" key="1">
    <citation type="submission" date="2021-10" db="EMBL/GenBank/DDBJ databases">
        <title>Collection of gut derived symbiotic bacterial strains cultured from healthy donors.</title>
        <authorList>
            <person name="Lin H."/>
            <person name="Littmann E."/>
            <person name="Kohout C."/>
            <person name="Pamer E.G."/>
        </authorList>
    </citation>
    <scope>NUCLEOTIDE SEQUENCE [LARGE SCALE GENOMIC DNA]</scope>
    <source>
        <strain evidence="3 4">DFI.1.165</strain>
    </source>
</reference>
<dbReference type="InterPro" id="IPR045584">
    <property type="entry name" value="Pilin-like"/>
</dbReference>
<evidence type="ECO:0000256" key="2">
    <source>
        <dbReference type="SAM" id="Phobius"/>
    </source>
</evidence>
<evidence type="ECO:0000313" key="4">
    <source>
        <dbReference type="Proteomes" id="UP001299546"/>
    </source>
</evidence>
<feature type="transmembrane region" description="Helical" evidence="2">
    <location>
        <begin position="20"/>
        <end position="42"/>
    </location>
</feature>
<keyword evidence="2" id="KW-0472">Membrane</keyword>
<dbReference type="InterPro" id="IPR012902">
    <property type="entry name" value="N_methyl_site"/>
</dbReference>
<sequence length="278" mass="29872">MRERLRKLKENKGGFTLVELIVVLVILAILAGMLIPSLTGYIDKAHEKTALLECRQAVLAAQVKASEEYGKGNTTVVFDLTEIKELSEVPGIVNTVTAVDGKVTYLKYTSKRGIVVIYENGEYRIEGKTEGGGESGDGTGGGEAGTPDVGPGTGETPEKPGQSTGLEYQVGDVTFEAVGDIDEMLKNGGGNGVTVPRGIYKSGGEIYYVHSGMWYNGGNLSGHAYKLNTEEVRPYIGQSSIQLGEVYSKEGKYYLAVDAAARATQPPAWCWEEIHPKQ</sequence>
<keyword evidence="2" id="KW-0812">Transmembrane</keyword>
<dbReference type="SUPFAM" id="SSF54523">
    <property type="entry name" value="Pili subunits"/>
    <property type="match status" value="1"/>
</dbReference>
<accession>A0ABS8DC45</accession>
<comment type="caution">
    <text evidence="3">The sequence shown here is derived from an EMBL/GenBank/DDBJ whole genome shotgun (WGS) entry which is preliminary data.</text>
</comment>
<dbReference type="EMBL" id="JAJCIS010000001">
    <property type="protein sequence ID" value="MCB7385977.1"/>
    <property type="molecule type" value="Genomic_DNA"/>
</dbReference>
<feature type="compositionally biased region" description="Gly residues" evidence="1">
    <location>
        <begin position="132"/>
        <end position="144"/>
    </location>
</feature>
<evidence type="ECO:0000313" key="3">
    <source>
        <dbReference type="EMBL" id="MCB7385977.1"/>
    </source>
</evidence>
<dbReference type="Gene3D" id="3.30.700.10">
    <property type="entry name" value="Glycoprotein, Type 4 Pilin"/>
    <property type="match status" value="1"/>
</dbReference>
<dbReference type="NCBIfam" id="TIGR02532">
    <property type="entry name" value="IV_pilin_GFxxxE"/>
    <property type="match status" value="1"/>
</dbReference>
<dbReference type="Pfam" id="PF07963">
    <property type="entry name" value="N_methyl"/>
    <property type="match status" value="1"/>
</dbReference>
<organism evidence="3 4">
    <name type="scientific">Bariatricus massiliensis</name>
    <dbReference type="NCBI Taxonomy" id="1745713"/>
    <lineage>
        <taxon>Bacteria</taxon>
        <taxon>Bacillati</taxon>
        <taxon>Bacillota</taxon>
        <taxon>Clostridia</taxon>
        <taxon>Lachnospirales</taxon>
        <taxon>Lachnospiraceae</taxon>
        <taxon>Bariatricus</taxon>
    </lineage>
</organism>
<protein>
    <submittedName>
        <fullName evidence="3">Type II secretion system GspH family protein</fullName>
    </submittedName>
</protein>
<name>A0ABS8DC45_9FIRM</name>
<keyword evidence="2" id="KW-1133">Transmembrane helix</keyword>
<dbReference type="PROSITE" id="PS00409">
    <property type="entry name" value="PROKAR_NTER_METHYL"/>
    <property type="match status" value="1"/>
</dbReference>